<keyword evidence="3" id="KW-1185">Reference proteome</keyword>
<protein>
    <submittedName>
        <fullName evidence="2">Uncharacterized protein</fullName>
    </submittedName>
</protein>
<dbReference type="EMBL" id="JAEVFJ010000016">
    <property type="protein sequence ID" value="KAH8100371.1"/>
    <property type="molecule type" value="Genomic_DNA"/>
</dbReference>
<feature type="compositionally biased region" description="Basic residues" evidence="1">
    <location>
        <begin position="188"/>
        <end position="197"/>
    </location>
</feature>
<accession>A0A8K0UN82</accession>
<gene>
    <name evidence="2" type="ORF">BXZ70DRAFT_186849</name>
</gene>
<sequence>MHPRKVLFAPGRSWPSDGNHFGRFGHETGRLRASPNLPPKDLTSTRCSVNFSIEMVKTKNKSETSGKRKKVFVDHQDAALDLAKSIGEVQEDKAKKKVDRLHHHQRTKDSSGNSPGDRKARSSSSAKQRLKQVKAALVADRARAKKEKAKLRKEARKSGTSPSSATEVNPQPNSDTPTSKGDETQGRTKSRKRVAFA</sequence>
<feature type="compositionally biased region" description="Basic residues" evidence="1">
    <location>
        <begin position="143"/>
        <end position="155"/>
    </location>
</feature>
<comment type="caution">
    <text evidence="2">The sequence shown here is derived from an EMBL/GenBank/DDBJ whole genome shotgun (WGS) entry which is preliminary data.</text>
</comment>
<name>A0A8K0UN82_9AGAR</name>
<feature type="compositionally biased region" description="Basic residues" evidence="1">
    <location>
        <begin position="95"/>
        <end position="106"/>
    </location>
</feature>
<evidence type="ECO:0000313" key="3">
    <source>
        <dbReference type="Proteomes" id="UP000813824"/>
    </source>
</evidence>
<evidence type="ECO:0000313" key="2">
    <source>
        <dbReference type="EMBL" id="KAH8100371.1"/>
    </source>
</evidence>
<reference evidence="2" key="1">
    <citation type="journal article" date="2021" name="New Phytol.">
        <title>Evolutionary innovations through gain and loss of genes in the ectomycorrhizal Boletales.</title>
        <authorList>
            <person name="Wu G."/>
            <person name="Miyauchi S."/>
            <person name="Morin E."/>
            <person name="Kuo A."/>
            <person name="Drula E."/>
            <person name="Varga T."/>
            <person name="Kohler A."/>
            <person name="Feng B."/>
            <person name="Cao Y."/>
            <person name="Lipzen A."/>
            <person name="Daum C."/>
            <person name="Hundley H."/>
            <person name="Pangilinan J."/>
            <person name="Johnson J."/>
            <person name="Barry K."/>
            <person name="LaButti K."/>
            <person name="Ng V."/>
            <person name="Ahrendt S."/>
            <person name="Min B."/>
            <person name="Choi I.G."/>
            <person name="Park H."/>
            <person name="Plett J.M."/>
            <person name="Magnuson J."/>
            <person name="Spatafora J.W."/>
            <person name="Nagy L.G."/>
            <person name="Henrissat B."/>
            <person name="Grigoriev I.V."/>
            <person name="Yang Z.L."/>
            <person name="Xu J."/>
            <person name="Martin F.M."/>
        </authorList>
    </citation>
    <scope>NUCLEOTIDE SEQUENCE</scope>
    <source>
        <strain evidence="2">KKN 215</strain>
    </source>
</reference>
<dbReference type="AlphaFoldDB" id="A0A8K0UN82"/>
<feature type="compositionally biased region" description="Polar residues" evidence="1">
    <location>
        <begin position="158"/>
        <end position="179"/>
    </location>
</feature>
<proteinExistence type="predicted"/>
<evidence type="ECO:0000256" key="1">
    <source>
        <dbReference type="SAM" id="MobiDB-lite"/>
    </source>
</evidence>
<dbReference type="Proteomes" id="UP000813824">
    <property type="component" value="Unassembled WGS sequence"/>
</dbReference>
<dbReference type="OrthoDB" id="2754176at2759"/>
<feature type="region of interest" description="Disordered" evidence="1">
    <location>
        <begin position="85"/>
        <end position="197"/>
    </location>
</feature>
<organism evidence="2 3">
    <name type="scientific">Cristinia sonorae</name>
    <dbReference type="NCBI Taxonomy" id="1940300"/>
    <lineage>
        <taxon>Eukaryota</taxon>
        <taxon>Fungi</taxon>
        <taxon>Dikarya</taxon>
        <taxon>Basidiomycota</taxon>
        <taxon>Agaricomycotina</taxon>
        <taxon>Agaricomycetes</taxon>
        <taxon>Agaricomycetidae</taxon>
        <taxon>Agaricales</taxon>
        <taxon>Pleurotineae</taxon>
        <taxon>Stephanosporaceae</taxon>
        <taxon>Cristinia</taxon>
    </lineage>
</organism>